<evidence type="ECO:0000313" key="3">
    <source>
        <dbReference type="Proteomes" id="UP000275267"/>
    </source>
</evidence>
<organism evidence="2 3">
    <name type="scientific">Panicum miliaceum</name>
    <name type="common">Proso millet</name>
    <name type="synonym">Broomcorn millet</name>
    <dbReference type="NCBI Taxonomy" id="4540"/>
    <lineage>
        <taxon>Eukaryota</taxon>
        <taxon>Viridiplantae</taxon>
        <taxon>Streptophyta</taxon>
        <taxon>Embryophyta</taxon>
        <taxon>Tracheophyta</taxon>
        <taxon>Spermatophyta</taxon>
        <taxon>Magnoliopsida</taxon>
        <taxon>Liliopsida</taxon>
        <taxon>Poales</taxon>
        <taxon>Poaceae</taxon>
        <taxon>PACMAD clade</taxon>
        <taxon>Panicoideae</taxon>
        <taxon>Panicodae</taxon>
        <taxon>Paniceae</taxon>
        <taxon>Panicinae</taxon>
        <taxon>Panicum</taxon>
        <taxon>Panicum sect. Panicum</taxon>
    </lineage>
</organism>
<dbReference type="Proteomes" id="UP000275267">
    <property type="component" value="Unassembled WGS sequence"/>
</dbReference>
<comment type="caution">
    <text evidence="2">The sequence shown here is derived from an EMBL/GenBank/DDBJ whole genome shotgun (WGS) entry which is preliminary data.</text>
</comment>
<dbReference type="PANTHER" id="PTHR31490:SF10">
    <property type="entry name" value="GLYCOSYL HYDROLASE FAMILY 10 PROTEIN, EXPRESSED"/>
    <property type="match status" value="1"/>
</dbReference>
<dbReference type="STRING" id="4540.A0A3L6SAH8"/>
<feature type="region of interest" description="Disordered" evidence="1">
    <location>
        <begin position="276"/>
        <end position="424"/>
    </location>
</feature>
<sequence length="486" mass="52137">MPVVIPQRKHQERAGGDSSEKTSEKAAGDASEKASEKAAGDASEQTSEKAADGYASKKSSVKVPYDYSANIECVKEPEKPLYGGGIISAASAGGKKLAAPIKGSVLKVDLKKDHHYALSAWLKLSKGAGDITAIIVPPDGKFITAGAIVAQSDCWTLLKGGATAYSDGKGDVFFETNSTAEIMAESIALQGFSFEEWNAHREEVVAKERKKKVKITVESGGKPLPDAELSVEWVAKGFPLGNAMTKEILDMPEYEEWFAKRFKWATMERDEVVQHRVPRGARGVRGGGQDAGAGGEAQHLGARPQRVLGRREPPDGLGEQARHGQAQGGRGEAPQERRHPLRRQGHPLGRGEREPPLQVLRGEARQGRVRGDLQGGGQAGPQAHPLHERVQHHRAALRPGAAADQVHRQAQADPGLPGQQGPYGIGLESHFDKPNIPYMRGSLDTLAAAGVPVWLTEVDVTKGPKQVEFLEEVMREGFGHPGVKAS</sequence>
<dbReference type="InterPro" id="IPR017853">
    <property type="entry name" value="GH"/>
</dbReference>
<reference evidence="3" key="1">
    <citation type="journal article" date="2019" name="Nat. Commun.">
        <title>The genome of broomcorn millet.</title>
        <authorList>
            <person name="Zou C."/>
            <person name="Miki D."/>
            <person name="Li D."/>
            <person name="Tang Q."/>
            <person name="Xiao L."/>
            <person name="Rajput S."/>
            <person name="Deng P."/>
            <person name="Jia W."/>
            <person name="Huang R."/>
            <person name="Zhang M."/>
            <person name="Sun Y."/>
            <person name="Hu J."/>
            <person name="Fu X."/>
            <person name="Schnable P.S."/>
            <person name="Li F."/>
            <person name="Zhang H."/>
            <person name="Feng B."/>
            <person name="Zhu X."/>
            <person name="Liu R."/>
            <person name="Schnable J.C."/>
            <person name="Zhu J.-K."/>
            <person name="Zhang H."/>
        </authorList>
    </citation>
    <scope>NUCLEOTIDE SEQUENCE [LARGE SCALE GENOMIC DNA]</scope>
</reference>
<dbReference type="OrthoDB" id="3055998at2759"/>
<feature type="compositionally biased region" description="Basic and acidic residues" evidence="1">
    <location>
        <begin position="362"/>
        <end position="371"/>
    </location>
</feature>
<feature type="compositionally biased region" description="Gly residues" evidence="1">
    <location>
        <begin position="283"/>
        <end position="295"/>
    </location>
</feature>
<dbReference type="PANTHER" id="PTHR31490">
    <property type="entry name" value="GLYCOSYL HYDROLASE"/>
    <property type="match status" value="1"/>
</dbReference>
<feature type="compositionally biased region" description="Basic and acidic residues" evidence="1">
    <location>
        <begin position="12"/>
        <end position="39"/>
    </location>
</feature>
<feature type="region of interest" description="Disordered" evidence="1">
    <location>
        <begin position="1"/>
        <end position="57"/>
    </location>
</feature>
<protein>
    <recommendedName>
        <fullName evidence="4">GH10 domain-containing protein</fullName>
    </recommendedName>
</protein>
<evidence type="ECO:0000256" key="1">
    <source>
        <dbReference type="SAM" id="MobiDB-lite"/>
    </source>
</evidence>
<proteinExistence type="predicted"/>
<evidence type="ECO:0000313" key="2">
    <source>
        <dbReference type="EMBL" id="RLN18008.1"/>
    </source>
</evidence>
<keyword evidence="3" id="KW-1185">Reference proteome</keyword>
<dbReference type="InterPro" id="IPR044846">
    <property type="entry name" value="GH10"/>
</dbReference>
<dbReference type="GO" id="GO:0004553">
    <property type="term" value="F:hydrolase activity, hydrolyzing O-glycosyl compounds"/>
    <property type="evidence" value="ECO:0007669"/>
    <property type="project" value="InterPro"/>
</dbReference>
<name>A0A3L6SAH8_PANMI</name>
<dbReference type="AlphaFoldDB" id="A0A3L6SAH8"/>
<evidence type="ECO:0008006" key="4">
    <source>
        <dbReference type="Google" id="ProtNLM"/>
    </source>
</evidence>
<dbReference type="Gene3D" id="2.60.120.260">
    <property type="entry name" value="Galactose-binding domain-like"/>
    <property type="match status" value="1"/>
</dbReference>
<dbReference type="Gene3D" id="3.20.20.80">
    <property type="entry name" value="Glycosidases"/>
    <property type="match status" value="1"/>
</dbReference>
<dbReference type="SUPFAM" id="SSF51445">
    <property type="entry name" value="(Trans)glycosidases"/>
    <property type="match status" value="2"/>
</dbReference>
<accession>A0A3L6SAH8</accession>
<dbReference type="GO" id="GO:0005975">
    <property type="term" value="P:carbohydrate metabolic process"/>
    <property type="evidence" value="ECO:0007669"/>
    <property type="project" value="InterPro"/>
</dbReference>
<dbReference type="EMBL" id="PQIB02000005">
    <property type="protein sequence ID" value="RLN18008.1"/>
    <property type="molecule type" value="Genomic_DNA"/>
</dbReference>
<gene>
    <name evidence="2" type="ORF">C2845_PM02G34200</name>
</gene>